<keyword evidence="2" id="KW-1185">Reference proteome</keyword>
<proteinExistence type="predicted"/>
<reference evidence="2" key="1">
    <citation type="submission" date="2017-08" db="EMBL/GenBank/DDBJ databases">
        <title>Direct submision.</title>
        <authorList>
            <person name="Kim S.-J."/>
            <person name="Rhee S.-K."/>
        </authorList>
    </citation>
    <scope>NUCLEOTIDE SEQUENCE [LARGE SCALE GENOMIC DNA]</scope>
    <source>
        <strain evidence="2">GI5</strain>
    </source>
</reference>
<dbReference type="KEGG" id="kak:Kalk_00755"/>
<sequence>MDAVTFFITIRELSMDNPFIDTFIGMFPDVFFQKLLGSEVVEVAKDRAALSPVKTFPERGTAPGH</sequence>
<organism evidence="1 2">
    <name type="scientific">Ketobacter alkanivorans</name>
    <dbReference type="NCBI Taxonomy" id="1917421"/>
    <lineage>
        <taxon>Bacteria</taxon>
        <taxon>Pseudomonadati</taxon>
        <taxon>Pseudomonadota</taxon>
        <taxon>Gammaproteobacteria</taxon>
        <taxon>Pseudomonadales</taxon>
        <taxon>Ketobacteraceae</taxon>
        <taxon>Ketobacter</taxon>
    </lineage>
</organism>
<name>A0A2K9LHS3_9GAMM</name>
<dbReference type="Proteomes" id="UP000235116">
    <property type="component" value="Chromosome"/>
</dbReference>
<dbReference type="AlphaFoldDB" id="A0A2K9LHS3"/>
<accession>A0A2K9LHS3</accession>
<evidence type="ECO:0000313" key="2">
    <source>
        <dbReference type="Proteomes" id="UP000235116"/>
    </source>
</evidence>
<protein>
    <submittedName>
        <fullName evidence="1">Uncharacterized protein</fullName>
    </submittedName>
</protein>
<evidence type="ECO:0000313" key="1">
    <source>
        <dbReference type="EMBL" id="AUM11055.1"/>
    </source>
</evidence>
<gene>
    <name evidence="1" type="ORF">Kalk_00755</name>
</gene>
<dbReference type="EMBL" id="CP022684">
    <property type="protein sequence ID" value="AUM11055.1"/>
    <property type="molecule type" value="Genomic_DNA"/>
</dbReference>